<dbReference type="InterPro" id="IPR009091">
    <property type="entry name" value="RCC1/BLIP-II"/>
</dbReference>
<feature type="repeat" description="RCC1" evidence="2">
    <location>
        <begin position="325"/>
        <end position="378"/>
    </location>
</feature>
<reference evidence="4 5" key="1">
    <citation type="submission" date="2015-01" db="EMBL/GenBank/DDBJ databases">
        <title>Evolution of Trichinella species and genotypes.</title>
        <authorList>
            <person name="Korhonen P.K."/>
            <person name="Edoardo P."/>
            <person name="Giuseppe L.R."/>
            <person name="Gasser R.B."/>
        </authorList>
    </citation>
    <scope>NUCLEOTIDE SEQUENCE [LARGE SCALE GENOMIC DNA]</scope>
    <source>
        <strain evidence="4">ISS588</strain>
    </source>
</reference>
<evidence type="ECO:0000256" key="2">
    <source>
        <dbReference type="PROSITE-ProRule" id="PRU00235"/>
    </source>
</evidence>
<sequence>MNCCCFVVAMASLKREAKRRGKAAANTGPSTSNEGRVNSGAEETNEPAGGSGSLHSYFFHAFYLFVKKHLIYDATEFKVFNMDEIQKVFYSWNIRVTIYDGFATIENFVVPYCFRLKLLDPVAKFIDCACNNCCTYLLTSNEVIRFKNLTEELLIGDLLKLEESCWRCGESVNVVNVEKDECSNHFLKHVGLQTLSSYFHNNSDHDCDAIRPLLACTNDKVYLVSMVENSPILCCIDSLNGDGIFSKSSLPNMSHVRQLKGGHDLLVLLDSTGAVYVSGCGTRGEMGCGKLILQTCLRKVPMFTTFKIRLVSVGGWHVLALDDGDNVFGWGWNGNGQLGFPKDERSVVSYPEHICIPTAASLKSVACGSRHSLILAEGELFGCGWNEYGQIGNQHDGNFCKDVDHVRLILSDPRLVGIAAGAFSSLLFLKEKTNGSSLIEVDL</sequence>
<feature type="compositionally biased region" description="Polar residues" evidence="3">
    <location>
        <begin position="27"/>
        <end position="36"/>
    </location>
</feature>
<keyword evidence="1" id="KW-0677">Repeat</keyword>
<name>A0A0V1JFM0_TRIPS</name>
<dbReference type="Proteomes" id="UP000054805">
    <property type="component" value="Unassembled WGS sequence"/>
</dbReference>
<dbReference type="PROSITE" id="PS50012">
    <property type="entry name" value="RCC1_3"/>
    <property type="match status" value="2"/>
</dbReference>
<keyword evidence="5" id="KW-1185">Reference proteome</keyword>
<dbReference type="Gene3D" id="2.130.10.30">
    <property type="entry name" value="Regulator of chromosome condensation 1/beta-lactamase-inhibitor protein II"/>
    <property type="match status" value="1"/>
</dbReference>
<evidence type="ECO:0000256" key="1">
    <source>
        <dbReference type="ARBA" id="ARBA00022737"/>
    </source>
</evidence>
<feature type="repeat" description="RCC1" evidence="2">
    <location>
        <begin position="273"/>
        <end position="324"/>
    </location>
</feature>
<dbReference type="PANTHER" id="PTHR22870:SF408">
    <property type="entry name" value="OS09G0560450 PROTEIN"/>
    <property type="match status" value="1"/>
</dbReference>
<dbReference type="InterPro" id="IPR051210">
    <property type="entry name" value="Ub_ligase/GEF_domain"/>
</dbReference>
<dbReference type="SUPFAM" id="SSF50985">
    <property type="entry name" value="RCC1/BLIP-II"/>
    <property type="match status" value="1"/>
</dbReference>
<comment type="caution">
    <text evidence="4">The sequence shown here is derived from an EMBL/GenBank/DDBJ whole genome shotgun (WGS) entry which is preliminary data.</text>
</comment>
<evidence type="ECO:0000313" key="4">
    <source>
        <dbReference type="EMBL" id="KRZ33810.1"/>
    </source>
</evidence>
<proteinExistence type="predicted"/>
<dbReference type="InterPro" id="IPR000408">
    <property type="entry name" value="Reg_chr_condens"/>
</dbReference>
<dbReference type="PANTHER" id="PTHR22870">
    <property type="entry name" value="REGULATOR OF CHROMOSOME CONDENSATION"/>
    <property type="match status" value="1"/>
</dbReference>
<feature type="region of interest" description="Disordered" evidence="3">
    <location>
        <begin position="21"/>
        <end position="48"/>
    </location>
</feature>
<feature type="non-terminal residue" evidence="4">
    <location>
        <position position="443"/>
    </location>
</feature>
<dbReference type="Pfam" id="PF00415">
    <property type="entry name" value="RCC1"/>
    <property type="match status" value="3"/>
</dbReference>
<dbReference type="AlphaFoldDB" id="A0A0V1JFM0"/>
<organism evidence="4 5">
    <name type="scientific">Trichinella pseudospiralis</name>
    <name type="common">Parasitic roundworm</name>
    <dbReference type="NCBI Taxonomy" id="6337"/>
    <lineage>
        <taxon>Eukaryota</taxon>
        <taxon>Metazoa</taxon>
        <taxon>Ecdysozoa</taxon>
        <taxon>Nematoda</taxon>
        <taxon>Enoplea</taxon>
        <taxon>Dorylaimia</taxon>
        <taxon>Trichinellida</taxon>
        <taxon>Trichinellidae</taxon>
        <taxon>Trichinella</taxon>
    </lineage>
</organism>
<accession>A0A0V1JFM0</accession>
<evidence type="ECO:0000313" key="5">
    <source>
        <dbReference type="Proteomes" id="UP000054805"/>
    </source>
</evidence>
<evidence type="ECO:0000256" key="3">
    <source>
        <dbReference type="SAM" id="MobiDB-lite"/>
    </source>
</evidence>
<gene>
    <name evidence="4" type="primary">Rccd1</name>
    <name evidence="4" type="ORF">T4B_8740</name>
</gene>
<protein>
    <submittedName>
        <fullName evidence="4">RCC1 domain-containing protein 1</fullName>
    </submittedName>
</protein>
<dbReference type="EMBL" id="JYDS01000007">
    <property type="protein sequence ID" value="KRZ33810.1"/>
    <property type="molecule type" value="Genomic_DNA"/>
</dbReference>